<name>A0A8C3UI72_CATUS</name>
<dbReference type="Ensembl" id="ENSCUST00005015495.1">
    <property type="protein sequence ID" value="ENSCUSP00005014918.1"/>
    <property type="gene ID" value="ENSCUSG00005009590.1"/>
</dbReference>
<protein>
    <submittedName>
        <fullName evidence="2">Uncharacterized protein</fullName>
    </submittedName>
</protein>
<accession>A0A8C3UI72</accession>
<reference evidence="2" key="3">
    <citation type="submission" date="2025-09" db="UniProtKB">
        <authorList>
            <consortium name="Ensembl"/>
        </authorList>
    </citation>
    <scope>IDENTIFICATION</scope>
</reference>
<keyword evidence="1" id="KW-0472">Membrane</keyword>
<keyword evidence="1" id="KW-0812">Transmembrane</keyword>
<reference evidence="2" key="2">
    <citation type="submission" date="2025-08" db="UniProtKB">
        <authorList>
            <consortium name="Ensembl"/>
        </authorList>
    </citation>
    <scope>IDENTIFICATION</scope>
</reference>
<keyword evidence="3" id="KW-1185">Reference proteome</keyword>
<dbReference type="AlphaFoldDB" id="A0A8C3UI72"/>
<dbReference type="Proteomes" id="UP000694563">
    <property type="component" value="Chromosome 1"/>
</dbReference>
<organism evidence="2 3">
    <name type="scientific">Catharus ustulatus</name>
    <name type="common">Russet-backed thrush</name>
    <name type="synonym">Hylocichla ustulatus</name>
    <dbReference type="NCBI Taxonomy" id="91951"/>
    <lineage>
        <taxon>Eukaryota</taxon>
        <taxon>Metazoa</taxon>
        <taxon>Chordata</taxon>
        <taxon>Craniata</taxon>
        <taxon>Vertebrata</taxon>
        <taxon>Euteleostomi</taxon>
        <taxon>Archelosauria</taxon>
        <taxon>Archosauria</taxon>
        <taxon>Dinosauria</taxon>
        <taxon>Saurischia</taxon>
        <taxon>Theropoda</taxon>
        <taxon>Coelurosauria</taxon>
        <taxon>Aves</taxon>
        <taxon>Neognathae</taxon>
        <taxon>Neoaves</taxon>
        <taxon>Telluraves</taxon>
        <taxon>Australaves</taxon>
        <taxon>Passeriformes</taxon>
        <taxon>Turdidae</taxon>
        <taxon>Catharus</taxon>
    </lineage>
</organism>
<sequence length="107" mass="12229">VMFEDFLPRTSVTVYFCIHSVYINFSVFVLFICFISSCLMGFITVVYQVLSLISRLSPARGLGLPQPSFQTTFIITPLGQACYHHLRSLAGRFVHLILETLMFSLWL</sequence>
<proteinExistence type="predicted"/>
<evidence type="ECO:0000313" key="2">
    <source>
        <dbReference type="Ensembl" id="ENSCUSP00005014918.1"/>
    </source>
</evidence>
<feature type="transmembrane region" description="Helical" evidence="1">
    <location>
        <begin position="20"/>
        <end position="50"/>
    </location>
</feature>
<reference evidence="2" key="1">
    <citation type="submission" date="2020-10" db="EMBL/GenBank/DDBJ databases">
        <title>Catharus ustulatus (Swainson's thrush) genome, bCatUst1, primary haplotype v2.</title>
        <authorList>
            <person name="Delmore K."/>
            <person name="Vafadar M."/>
            <person name="Formenti G."/>
            <person name="Chow W."/>
            <person name="Pelan S."/>
            <person name="Howe K."/>
            <person name="Rhie A."/>
            <person name="Mountcastle J."/>
            <person name="Haase B."/>
            <person name="Fedrigo O."/>
            <person name="Jarvis E.D."/>
        </authorList>
    </citation>
    <scope>NUCLEOTIDE SEQUENCE [LARGE SCALE GENOMIC DNA]</scope>
</reference>
<evidence type="ECO:0000256" key="1">
    <source>
        <dbReference type="SAM" id="Phobius"/>
    </source>
</evidence>
<evidence type="ECO:0000313" key="3">
    <source>
        <dbReference type="Proteomes" id="UP000694563"/>
    </source>
</evidence>
<keyword evidence="1" id="KW-1133">Transmembrane helix</keyword>